<reference evidence="2" key="2">
    <citation type="journal article" date="2021" name="PeerJ">
        <title>Extensive microbial diversity within the chicken gut microbiome revealed by metagenomics and culture.</title>
        <authorList>
            <person name="Gilroy R."/>
            <person name="Ravi A."/>
            <person name="Getino M."/>
            <person name="Pursley I."/>
            <person name="Horton D.L."/>
            <person name="Alikhan N.F."/>
            <person name="Baker D."/>
            <person name="Gharbi K."/>
            <person name="Hall N."/>
            <person name="Watson M."/>
            <person name="Adriaenssens E.M."/>
            <person name="Foster-Nyarko E."/>
            <person name="Jarju S."/>
            <person name="Secka A."/>
            <person name="Antonio M."/>
            <person name="Oren A."/>
            <person name="Chaudhuri R.R."/>
            <person name="La Ragione R."/>
            <person name="Hildebrand F."/>
            <person name="Pallen M.J."/>
        </authorList>
    </citation>
    <scope>NUCLEOTIDE SEQUENCE</scope>
    <source>
        <strain evidence="2">20514</strain>
    </source>
</reference>
<name>A0A9D9EK19_9BACT</name>
<sequence>MDISIRTRILYKLYGAEYIEAYRLDSILEVFTDEKIRDISTVTEQPQGHERVFDKLIRDGYLKQSGTCYEITSEGLLFYGQGGYTNQFLLSKRANWSFIISVISAIIAIASFFISICH</sequence>
<keyword evidence="1" id="KW-0812">Transmembrane</keyword>
<dbReference type="AlphaFoldDB" id="A0A9D9EK19"/>
<comment type="caution">
    <text evidence="2">The sequence shown here is derived from an EMBL/GenBank/DDBJ whole genome shotgun (WGS) entry which is preliminary data.</text>
</comment>
<gene>
    <name evidence="2" type="ORF">IAC29_04775</name>
</gene>
<protein>
    <submittedName>
        <fullName evidence="2">Uncharacterized protein</fullName>
    </submittedName>
</protein>
<evidence type="ECO:0000313" key="3">
    <source>
        <dbReference type="Proteomes" id="UP000810252"/>
    </source>
</evidence>
<evidence type="ECO:0000313" key="2">
    <source>
        <dbReference type="EMBL" id="MBO8448567.1"/>
    </source>
</evidence>
<proteinExistence type="predicted"/>
<keyword evidence="1" id="KW-1133">Transmembrane helix</keyword>
<dbReference type="Proteomes" id="UP000810252">
    <property type="component" value="Unassembled WGS sequence"/>
</dbReference>
<feature type="transmembrane region" description="Helical" evidence="1">
    <location>
        <begin position="96"/>
        <end position="116"/>
    </location>
</feature>
<organism evidence="2 3">
    <name type="scientific">Candidatus Cryptobacteroides merdigallinarum</name>
    <dbReference type="NCBI Taxonomy" id="2840770"/>
    <lineage>
        <taxon>Bacteria</taxon>
        <taxon>Pseudomonadati</taxon>
        <taxon>Bacteroidota</taxon>
        <taxon>Bacteroidia</taxon>
        <taxon>Bacteroidales</taxon>
        <taxon>Candidatus Cryptobacteroides</taxon>
    </lineage>
</organism>
<accession>A0A9D9EK19</accession>
<evidence type="ECO:0000256" key="1">
    <source>
        <dbReference type="SAM" id="Phobius"/>
    </source>
</evidence>
<keyword evidence="1" id="KW-0472">Membrane</keyword>
<reference evidence="2" key="1">
    <citation type="submission" date="2020-10" db="EMBL/GenBank/DDBJ databases">
        <authorList>
            <person name="Gilroy R."/>
        </authorList>
    </citation>
    <scope>NUCLEOTIDE SEQUENCE</scope>
    <source>
        <strain evidence="2">20514</strain>
    </source>
</reference>
<dbReference type="EMBL" id="JADIMQ010000070">
    <property type="protein sequence ID" value="MBO8448567.1"/>
    <property type="molecule type" value="Genomic_DNA"/>
</dbReference>